<dbReference type="EMBL" id="JAVHJL010000003">
    <property type="protein sequence ID" value="KAK6506652.1"/>
    <property type="molecule type" value="Genomic_DNA"/>
</dbReference>
<gene>
    <name evidence="5" type="ORF">TWF481_005111</name>
</gene>
<feature type="chain" id="PRO_5043485773" description="Carboxylesterase type B domain-containing protein" evidence="3">
    <location>
        <begin position="28"/>
        <end position="701"/>
    </location>
</feature>
<evidence type="ECO:0000313" key="5">
    <source>
        <dbReference type="EMBL" id="KAK6506652.1"/>
    </source>
</evidence>
<evidence type="ECO:0000313" key="6">
    <source>
        <dbReference type="Proteomes" id="UP001370758"/>
    </source>
</evidence>
<sequence>MAYISVLTFLFLYNFLQILSSPRGVLASPPKIDIAGLTLSILTDNDLTGNDTPNKALLIESPNPHSSAASLCAKLSESLWSPSSNLKHPLSYQLFLSKFPSSQLFWIASSISKCTAINARGRVYDSIPCHTHLPVICTNTAPASNGTFTNTSPEWQVVRSLTPPRSNKNVVIRGYRDLHSFRFLGIRYASPPERFAQSSVMRYNDRTEISGLQYPPICLQNMGVLQGVEDCLFLNLWTPYLPSTSSRNHLKPVVVWIHGGGLVQGSANEPPSDGGNFASRGDVVFVAINYRLGNLGWLPISPPTKSGEGNGNYGLGDMQTALKWVEENIHSFGGDSSKVTIMGESGGAIAVRALLASQKSKGLISGAIIQSGAWGAPPEKAEVEYISLSKSLSTVSKSIIANLGCANSPKLRCMRSLPAKDIILNPTYVNYPLVDSRLLTGSLSATGKGPGYTLPVPILMGIVRDEIAPFNSALYGTTDPQDYLTTIGPLLLSENISHLLQNPIFSPPPIPNKAEAAFNISTRMMTDYTFTCLTFSTGYSLSKHNVVPAVYMYEFNRTYMFPVWSPEKCMPPASPQRPFGDCSKEYYKCHAGELAYTFGTMGYMGMPDRDEGGDTAFMQWMVDLWSSFVRTGDPNPKKEFLRARGYWGTIEKIEREGKWKKAVGRKGARDVRLLQLEGAVMRGYSEVEQCGAMGMGLEYYE</sequence>
<comment type="similarity">
    <text evidence="1">Belongs to the type-B carboxylesterase/lipase family.</text>
</comment>
<dbReference type="Proteomes" id="UP001370758">
    <property type="component" value="Unassembled WGS sequence"/>
</dbReference>
<dbReference type="Pfam" id="PF00135">
    <property type="entry name" value="COesterase"/>
    <property type="match status" value="1"/>
</dbReference>
<dbReference type="GO" id="GO:0016787">
    <property type="term" value="F:hydrolase activity"/>
    <property type="evidence" value="ECO:0007669"/>
    <property type="project" value="UniProtKB-KW"/>
</dbReference>
<dbReference type="InterPro" id="IPR002018">
    <property type="entry name" value="CarbesteraseB"/>
</dbReference>
<dbReference type="InterPro" id="IPR029058">
    <property type="entry name" value="AB_hydrolase_fold"/>
</dbReference>
<keyword evidence="3" id="KW-0732">Signal</keyword>
<dbReference type="PROSITE" id="PS00941">
    <property type="entry name" value="CARBOXYLESTERASE_B_2"/>
    <property type="match status" value="1"/>
</dbReference>
<evidence type="ECO:0000256" key="2">
    <source>
        <dbReference type="ARBA" id="ARBA00022801"/>
    </source>
</evidence>
<name>A0AAV9WCS9_9PEZI</name>
<dbReference type="InterPro" id="IPR019826">
    <property type="entry name" value="Carboxylesterase_B_AS"/>
</dbReference>
<evidence type="ECO:0000259" key="4">
    <source>
        <dbReference type="Pfam" id="PF00135"/>
    </source>
</evidence>
<keyword evidence="2" id="KW-0378">Hydrolase</keyword>
<feature type="signal peptide" evidence="3">
    <location>
        <begin position="1"/>
        <end position="27"/>
    </location>
</feature>
<keyword evidence="6" id="KW-1185">Reference proteome</keyword>
<accession>A0AAV9WCS9</accession>
<dbReference type="Gene3D" id="3.40.50.1820">
    <property type="entry name" value="alpha/beta hydrolase"/>
    <property type="match status" value="1"/>
</dbReference>
<dbReference type="PANTHER" id="PTHR11559">
    <property type="entry name" value="CARBOXYLESTERASE"/>
    <property type="match status" value="1"/>
</dbReference>
<organism evidence="5 6">
    <name type="scientific">Arthrobotrys musiformis</name>
    <dbReference type="NCBI Taxonomy" id="47236"/>
    <lineage>
        <taxon>Eukaryota</taxon>
        <taxon>Fungi</taxon>
        <taxon>Dikarya</taxon>
        <taxon>Ascomycota</taxon>
        <taxon>Pezizomycotina</taxon>
        <taxon>Orbiliomycetes</taxon>
        <taxon>Orbiliales</taxon>
        <taxon>Orbiliaceae</taxon>
        <taxon>Arthrobotrys</taxon>
    </lineage>
</organism>
<proteinExistence type="inferred from homology"/>
<dbReference type="SUPFAM" id="SSF53474">
    <property type="entry name" value="alpha/beta-Hydrolases"/>
    <property type="match status" value="1"/>
</dbReference>
<dbReference type="AlphaFoldDB" id="A0AAV9WCS9"/>
<protein>
    <recommendedName>
        <fullName evidence="4">Carboxylesterase type B domain-containing protein</fullName>
    </recommendedName>
</protein>
<dbReference type="InterPro" id="IPR019819">
    <property type="entry name" value="Carboxylesterase_B_CS"/>
</dbReference>
<dbReference type="PROSITE" id="PS00122">
    <property type="entry name" value="CARBOXYLESTERASE_B_1"/>
    <property type="match status" value="1"/>
</dbReference>
<dbReference type="InterPro" id="IPR050309">
    <property type="entry name" value="Type-B_Carboxylest/Lipase"/>
</dbReference>
<comment type="caution">
    <text evidence="5">The sequence shown here is derived from an EMBL/GenBank/DDBJ whole genome shotgun (WGS) entry which is preliminary data.</text>
</comment>
<reference evidence="5 6" key="1">
    <citation type="submission" date="2023-08" db="EMBL/GenBank/DDBJ databases">
        <authorList>
            <person name="Palmer J.M."/>
        </authorList>
    </citation>
    <scope>NUCLEOTIDE SEQUENCE [LARGE SCALE GENOMIC DNA]</scope>
    <source>
        <strain evidence="5 6">TWF481</strain>
    </source>
</reference>
<evidence type="ECO:0000256" key="3">
    <source>
        <dbReference type="SAM" id="SignalP"/>
    </source>
</evidence>
<evidence type="ECO:0000256" key="1">
    <source>
        <dbReference type="ARBA" id="ARBA00005964"/>
    </source>
</evidence>
<feature type="domain" description="Carboxylesterase type B" evidence="4">
    <location>
        <begin position="182"/>
        <end position="641"/>
    </location>
</feature>